<dbReference type="EMBL" id="FUZZ01000001">
    <property type="protein sequence ID" value="SKC99233.1"/>
    <property type="molecule type" value="Genomic_DNA"/>
</dbReference>
<evidence type="ECO:0000256" key="2">
    <source>
        <dbReference type="ARBA" id="ARBA00012637"/>
    </source>
</evidence>
<evidence type="ECO:0000313" key="13">
    <source>
        <dbReference type="Proteomes" id="UP000190166"/>
    </source>
</evidence>
<dbReference type="Pfam" id="PF07992">
    <property type="entry name" value="Pyr_redox_2"/>
    <property type="match status" value="1"/>
</dbReference>
<dbReference type="Pfam" id="PF22366">
    <property type="entry name" value="NDH2_C"/>
    <property type="match status" value="1"/>
</dbReference>
<evidence type="ECO:0000259" key="11">
    <source>
        <dbReference type="Pfam" id="PF22366"/>
    </source>
</evidence>
<dbReference type="PANTHER" id="PTHR43706">
    <property type="entry name" value="NADH DEHYDROGENASE"/>
    <property type="match status" value="1"/>
</dbReference>
<keyword evidence="6" id="KW-0560">Oxidoreductase</keyword>
<name>A0A1T5NG97_9BACT</name>
<dbReference type="PANTHER" id="PTHR43706:SF47">
    <property type="entry name" value="EXTERNAL NADH-UBIQUINONE OXIDOREDUCTASE 1, MITOCHONDRIAL-RELATED"/>
    <property type="match status" value="1"/>
</dbReference>
<keyword evidence="9" id="KW-1133">Transmembrane helix</keyword>
<dbReference type="InterPro" id="IPR023753">
    <property type="entry name" value="FAD/NAD-binding_dom"/>
</dbReference>
<proteinExistence type="inferred from homology"/>
<dbReference type="EC" id="1.6.5.9" evidence="2"/>
<evidence type="ECO:0000256" key="8">
    <source>
        <dbReference type="ARBA" id="ARBA00047599"/>
    </source>
</evidence>
<keyword evidence="7" id="KW-0520">NAD</keyword>
<feature type="domain" description="FAD/NAD(P)-binding" evidence="10">
    <location>
        <begin position="3"/>
        <end position="325"/>
    </location>
</feature>
<dbReference type="InterPro" id="IPR054585">
    <property type="entry name" value="NDH2-like_C"/>
</dbReference>
<evidence type="ECO:0000313" key="12">
    <source>
        <dbReference type="EMBL" id="SKC99233.1"/>
    </source>
</evidence>
<dbReference type="InterPro" id="IPR045024">
    <property type="entry name" value="NDH-2"/>
</dbReference>
<evidence type="ECO:0000259" key="10">
    <source>
        <dbReference type="Pfam" id="PF07992"/>
    </source>
</evidence>
<keyword evidence="13" id="KW-1185">Reference proteome</keyword>
<dbReference type="PRINTS" id="PR00368">
    <property type="entry name" value="FADPNR"/>
</dbReference>
<dbReference type="RefSeq" id="WP_079468680.1">
    <property type="nucleotide sequence ID" value="NZ_FUZZ01000001.1"/>
</dbReference>
<dbReference type="SUPFAM" id="SSF51905">
    <property type="entry name" value="FAD/NAD(P)-binding domain"/>
    <property type="match status" value="2"/>
</dbReference>
<feature type="domain" description="External alternative NADH-ubiquinone oxidoreductase-like C-terminal" evidence="11">
    <location>
        <begin position="349"/>
        <end position="406"/>
    </location>
</feature>
<keyword evidence="9" id="KW-0472">Membrane</keyword>
<feature type="transmembrane region" description="Helical" evidence="9">
    <location>
        <begin position="374"/>
        <end position="391"/>
    </location>
</feature>
<keyword evidence="3" id="KW-0285">Flavoprotein</keyword>
<dbReference type="InterPro" id="IPR036188">
    <property type="entry name" value="FAD/NAD-bd_sf"/>
</dbReference>
<keyword evidence="9" id="KW-0812">Transmembrane</keyword>
<protein>
    <recommendedName>
        <fullName evidence="2">NADH:ubiquinone reductase (non-electrogenic)</fullName>
        <ecNumber evidence="2">1.6.5.9</ecNumber>
    </recommendedName>
</protein>
<dbReference type="Proteomes" id="UP000190166">
    <property type="component" value="Unassembled WGS sequence"/>
</dbReference>
<comment type="similarity">
    <text evidence="1">Belongs to the NADH dehydrogenase family.</text>
</comment>
<comment type="catalytic activity">
    <reaction evidence="8">
        <text>a quinone + NADH + H(+) = a quinol + NAD(+)</text>
        <dbReference type="Rhea" id="RHEA:46160"/>
        <dbReference type="ChEBI" id="CHEBI:15378"/>
        <dbReference type="ChEBI" id="CHEBI:24646"/>
        <dbReference type="ChEBI" id="CHEBI:57540"/>
        <dbReference type="ChEBI" id="CHEBI:57945"/>
        <dbReference type="ChEBI" id="CHEBI:132124"/>
        <dbReference type="EC" id="1.6.5.9"/>
    </reaction>
</comment>
<reference evidence="12 13" key="1">
    <citation type="submission" date="2017-02" db="EMBL/GenBank/DDBJ databases">
        <authorList>
            <person name="Peterson S.W."/>
        </authorList>
    </citation>
    <scope>NUCLEOTIDE SEQUENCE [LARGE SCALE GENOMIC DNA]</scope>
    <source>
        <strain evidence="12 13">DSM 18108</strain>
    </source>
</reference>
<dbReference type="GO" id="GO:0050136">
    <property type="term" value="F:NADH dehydrogenase (quinone) (non-electrogenic) activity"/>
    <property type="evidence" value="ECO:0007669"/>
    <property type="project" value="UniProtKB-EC"/>
</dbReference>
<dbReference type="PRINTS" id="PR00411">
    <property type="entry name" value="PNDRDTASEI"/>
</dbReference>
<evidence type="ECO:0000256" key="7">
    <source>
        <dbReference type="ARBA" id="ARBA00023027"/>
    </source>
</evidence>
<evidence type="ECO:0000256" key="4">
    <source>
        <dbReference type="ARBA" id="ARBA00022827"/>
    </source>
</evidence>
<evidence type="ECO:0000256" key="3">
    <source>
        <dbReference type="ARBA" id="ARBA00022630"/>
    </source>
</evidence>
<evidence type="ECO:0000256" key="6">
    <source>
        <dbReference type="ARBA" id="ARBA00023002"/>
    </source>
</evidence>
<evidence type="ECO:0000256" key="9">
    <source>
        <dbReference type="SAM" id="Phobius"/>
    </source>
</evidence>
<dbReference type="STRING" id="393003.SAMN05660461_1415"/>
<organism evidence="12 13">
    <name type="scientific">Chitinophaga ginsengisegetis</name>
    <dbReference type="NCBI Taxonomy" id="393003"/>
    <lineage>
        <taxon>Bacteria</taxon>
        <taxon>Pseudomonadati</taxon>
        <taxon>Bacteroidota</taxon>
        <taxon>Chitinophagia</taxon>
        <taxon>Chitinophagales</taxon>
        <taxon>Chitinophagaceae</taxon>
        <taxon>Chitinophaga</taxon>
    </lineage>
</organism>
<accession>A0A1T5NG97</accession>
<keyword evidence="4" id="KW-0274">FAD</keyword>
<evidence type="ECO:0000256" key="1">
    <source>
        <dbReference type="ARBA" id="ARBA00005272"/>
    </source>
</evidence>
<gene>
    <name evidence="12" type="ORF">SAMN05660461_1415</name>
</gene>
<keyword evidence="5" id="KW-0809">Transit peptide</keyword>
<evidence type="ECO:0000256" key="5">
    <source>
        <dbReference type="ARBA" id="ARBA00022946"/>
    </source>
</evidence>
<sequence>MKHIVIIGGGFAGINLVRKLARNDEYTVTLVDRNNYNYFPPLVYQVSMGFLDPTDISYPFRKLLRKNKNARFVIGEFLKVIPEEKKVVLSTTELKYDYLVLAFGTATNYFGMESVRRNAKPVKTVNDALELRNHFLQIMEKAALTTDPVERTKLLTIVVVGGGPTGVEVSGLLAELKREVVPKDYPEIAGKGYESHIYLVDGISKVLAAMSEQSQLDAYDALIRMGVEIKLGMQVKDYVDDTVIFSNGETIATKTVVWAAGVTATITEGIPAECYGRGKRLIVDEFNEVKGMKDIFAIGDICIQTTDPAFPDGHPQLAQVAIQQGSHLADNFVALAKHGNRKPFRYYDKGNMAIIGRNKAVADIPKPKLHFKGFIAWFIWLFIHLTFLVSYGNRFKTLYNWVVAYFTKDQSLRLILRPLKKEEVS</sequence>
<dbReference type="Gene3D" id="3.50.50.100">
    <property type="match status" value="1"/>
</dbReference>
<dbReference type="AlphaFoldDB" id="A0A1T5NG97"/>